<proteinExistence type="predicted"/>
<sequence>MTISKKRGSKQTKKELTIKQRRIIELADISWALT</sequence>
<evidence type="ECO:0000313" key="1">
    <source>
        <dbReference type="EMBL" id="KKM96002.1"/>
    </source>
</evidence>
<organism evidence="1">
    <name type="scientific">marine sediment metagenome</name>
    <dbReference type="NCBI Taxonomy" id="412755"/>
    <lineage>
        <taxon>unclassified sequences</taxon>
        <taxon>metagenomes</taxon>
        <taxon>ecological metagenomes</taxon>
    </lineage>
</organism>
<comment type="caution">
    <text evidence="1">The sequence shown here is derived from an EMBL/GenBank/DDBJ whole genome shotgun (WGS) entry which is preliminary data.</text>
</comment>
<accession>A0A0F9PS80</accession>
<feature type="non-terminal residue" evidence="1">
    <location>
        <position position="34"/>
    </location>
</feature>
<dbReference type="EMBL" id="LAZR01005936">
    <property type="protein sequence ID" value="KKM96002.1"/>
    <property type="molecule type" value="Genomic_DNA"/>
</dbReference>
<gene>
    <name evidence="1" type="ORF">LCGC14_1182570</name>
</gene>
<protein>
    <submittedName>
        <fullName evidence="1">Uncharacterized protein</fullName>
    </submittedName>
</protein>
<reference evidence="1" key="1">
    <citation type="journal article" date="2015" name="Nature">
        <title>Complex archaea that bridge the gap between prokaryotes and eukaryotes.</title>
        <authorList>
            <person name="Spang A."/>
            <person name="Saw J.H."/>
            <person name="Jorgensen S.L."/>
            <person name="Zaremba-Niedzwiedzka K."/>
            <person name="Martijn J."/>
            <person name="Lind A.E."/>
            <person name="van Eijk R."/>
            <person name="Schleper C."/>
            <person name="Guy L."/>
            <person name="Ettema T.J."/>
        </authorList>
    </citation>
    <scope>NUCLEOTIDE SEQUENCE</scope>
</reference>
<name>A0A0F9PS80_9ZZZZ</name>
<dbReference type="AlphaFoldDB" id="A0A0F9PS80"/>